<feature type="signal peptide" evidence="7">
    <location>
        <begin position="1"/>
        <end position="22"/>
    </location>
</feature>
<dbReference type="PANTHER" id="PTHR33478:SF1">
    <property type="entry name" value="EXTRACELLULAR METALLOPROTEINASE MEP"/>
    <property type="match status" value="1"/>
</dbReference>
<dbReference type="Gene3D" id="3.10.170.10">
    <property type="match status" value="1"/>
</dbReference>
<keyword evidence="7" id="KW-0732">Signal</keyword>
<evidence type="ECO:0000256" key="7">
    <source>
        <dbReference type="RuleBase" id="RU364017"/>
    </source>
</evidence>
<evidence type="ECO:0000313" key="11">
    <source>
        <dbReference type="Proteomes" id="UP001150925"/>
    </source>
</evidence>
<gene>
    <name evidence="10" type="ORF">IWQ62_005619</name>
</gene>
<dbReference type="EC" id="3.4.24.-" evidence="7"/>
<reference evidence="10" key="1">
    <citation type="submission" date="2022-07" db="EMBL/GenBank/DDBJ databases">
        <title>Phylogenomic reconstructions and comparative analyses of Kickxellomycotina fungi.</title>
        <authorList>
            <person name="Reynolds N.K."/>
            <person name="Stajich J.E."/>
            <person name="Barry K."/>
            <person name="Grigoriev I.V."/>
            <person name="Crous P."/>
            <person name="Smith M.E."/>
        </authorList>
    </citation>
    <scope>NUCLEOTIDE SEQUENCE</scope>
    <source>
        <strain evidence="10">RSA 1196</strain>
    </source>
</reference>
<name>A0A9W8AQ34_9FUNG</name>
<dbReference type="EMBL" id="JANBPY010002430">
    <property type="protein sequence ID" value="KAJ1955036.1"/>
    <property type="molecule type" value="Genomic_DNA"/>
</dbReference>
<sequence>MKFISKNLGLILVAYSPLWVSALSGNDQRPRLGLIPHLNLFVSETLPNFAAKSKASTDPVAIVQEFTSSYFGLAPEDYRVLSSYKTDRPELYHVHLRQRIDGLDVANGDMNININATGDIVSYGSSFLLTPKKGGDVLCPGGGNKTGGDCALPVHRRQDIIISPKQALVKLAEYMKTPLKNPENIVEMAQRSLQGNSSQTLLKDVDISIDGDVSVQPTLVITENNKVVHAHEMEIRTTSDWAQGYVDSQTGNVVMYSSYAKDAYYRVQPLGTNDPQSDSRRIVKDTELKPEDAKNWHYSKNGTMYRETRGNNVHAQADPE</sequence>
<dbReference type="InterPro" id="IPR011096">
    <property type="entry name" value="FTP_domain"/>
</dbReference>
<evidence type="ECO:0000256" key="5">
    <source>
        <dbReference type="ARBA" id="ARBA00023049"/>
    </source>
</evidence>
<organism evidence="10 11">
    <name type="scientific">Dispira parvispora</name>
    <dbReference type="NCBI Taxonomy" id="1520584"/>
    <lineage>
        <taxon>Eukaryota</taxon>
        <taxon>Fungi</taxon>
        <taxon>Fungi incertae sedis</taxon>
        <taxon>Zoopagomycota</taxon>
        <taxon>Kickxellomycotina</taxon>
        <taxon>Dimargaritomycetes</taxon>
        <taxon>Dimargaritales</taxon>
        <taxon>Dimargaritaceae</taxon>
        <taxon>Dispira</taxon>
    </lineage>
</organism>
<dbReference type="GO" id="GO:0005615">
    <property type="term" value="C:extracellular space"/>
    <property type="evidence" value="ECO:0007669"/>
    <property type="project" value="InterPro"/>
</dbReference>
<evidence type="ECO:0000256" key="1">
    <source>
        <dbReference type="ARBA" id="ARBA00022670"/>
    </source>
</evidence>
<dbReference type="AlphaFoldDB" id="A0A9W8AQ34"/>
<accession>A0A9W8AQ34</accession>
<dbReference type="GO" id="GO:0008270">
    <property type="term" value="F:zinc ion binding"/>
    <property type="evidence" value="ECO:0007669"/>
    <property type="project" value="InterPro"/>
</dbReference>
<dbReference type="PANTHER" id="PTHR33478">
    <property type="entry name" value="EXTRACELLULAR METALLOPROTEINASE MEP"/>
    <property type="match status" value="1"/>
</dbReference>
<comment type="similarity">
    <text evidence="7">Belongs to the peptidase M36 family.</text>
</comment>
<feature type="binding site" evidence="6">
    <location>
        <position position="262"/>
    </location>
    <ligand>
        <name>Zn(2+)</name>
        <dbReference type="ChEBI" id="CHEBI:29105"/>
        <note>catalytic</note>
    </ligand>
</feature>
<keyword evidence="2 6" id="KW-0479">Metal-binding</keyword>
<evidence type="ECO:0000256" key="8">
    <source>
        <dbReference type="SAM" id="MobiDB-lite"/>
    </source>
</evidence>
<evidence type="ECO:0000313" key="10">
    <source>
        <dbReference type="EMBL" id="KAJ1955036.1"/>
    </source>
</evidence>
<evidence type="ECO:0000256" key="6">
    <source>
        <dbReference type="PIRSR" id="PIRSR601842-2"/>
    </source>
</evidence>
<keyword evidence="5 7" id="KW-0482">Metalloprotease</keyword>
<evidence type="ECO:0000256" key="2">
    <source>
        <dbReference type="ARBA" id="ARBA00022723"/>
    </source>
</evidence>
<dbReference type="GO" id="GO:0004222">
    <property type="term" value="F:metalloendopeptidase activity"/>
    <property type="evidence" value="ECO:0007669"/>
    <property type="project" value="InterPro"/>
</dbReference>
<keyword evidence="11" id="KW-1185">Reference proteome</keyword>
<evidence type="ECO:0000256" key="3">
    <source>
        <dbReference type="ARBA" id="ARBA00022801"/>
    </source>
</evidence>
<dbReference type="InterPro" id="IPR050371">
    <property type="entry name" value="Fungal_virulence_M36"/>
</dbReference>
<dbReference type="Pfam" id="PF02128">
    <property type="entry name" value="Peptidase_M36"/>
    <property type="match status" value="1"/>
</dbReference>
<dbReference type="Pfam" id="PF07504">
    <property type="entry name" value="FTP"/>
    <property type="match status" value="1"/>
</dbReference>
<comment type="caution">
    <text evidence="10">The sequence shown here is derived from an EMBL/GenBank/DDBJ whole genome shotgun (WGS) entry which is preliminary data.</text>
</comment>
<protein>
    <recommendedName>
        <fullName evidence="7">Extracellular metalloproteinase</fullName>
        <ecNumber evidence="7">3.4.24.-</ecNumber>
    </recommendedName>
    <alternativeName>
        <fullName evidence="7">Fungalysin</fullName>
    </alternativeName>
</protein>
<evidence type="ECO:0000256" key="4">
    <source>
        <dbReference type="ARBA" id="ARBA00022833"/>
    </source>
</evidence>
<comment type="subcellular location">
    <subcellularLocation>
        <location evidence="7">Secreted</location>
    </subcellularLocation>
</comment>
<feature type="chain" id="PRO_5041012293" description="Extracellular metalloproteinase" evidence="7">
    <location>
        <begin position="23"/>
        <end position="320"/>
    </location>
</feature>
<keyword evidence="1 7" id="KW-0645">Protease</keyword>
<feature type="non-terminal residue" evidence="10">
    <location>
        <position position="320"/>
    </location>
</feature>
<dbReference type="OrthoDB" id="5596858at2759"/>
<dbReference type="GO" id="GO:0006508">
    <property type="term" value="P:proteolysis"/>
    <property type="evidence" value="ECO:0007669"/>
    <property type="project" value="UniProtKB-KW"/>
</dbReference>
<feature type="domain" description="FTP" evidence="9">
    <location>
        <begin position="76"/>
        <end position="127"/>
    </location>
</feature>
<feature type="region of interest" description="Disordered" evidence="8">
    <location>
        <begin position="293"/>
        <end position="320"/>
    </location>
</feature>
<dbReference type="Proteomes" id="UP001150925">
    <property type="component" value="Unassembled WGS sequence"/>
</dbReference>
<comment type="cofactor">
    <cofactor evidence="6">
        <name>Zn(2+)</name>
        <dbReference type="ChEBI" id="CHEBI:29105"/>
    </cofactor>
    <text evidence="6">Binds 1 zinc ion per subunit.</text>
</comment>
<keyword evidence="4 6" id="KW-0862">Zinc</keyword>
<keyword evidence="7" id="KW-0964">Secreted</keyword>
<evidence type="ECO:0000259" key="9">
    <source>
        <dbReference type="Pfam" id="PF07504"/>
    </source>
</evidence>
<dbReference type="InterPro" id="IPR001842">
    <property type="entry name" value="Peptidase_M36"/>
</dbReference>
<keyword evidence="3 7" id="KW-0378">Hydrolase</keyword>
<keyword evidence="7" id="KW-0865">Zymogen</keyword>
<proteinExistence type="inferred from homology"/>